<feature type="signal peptide" evidence="10">
    <location>
        <begin position="1"/>
        <end position="19"/>
    </location>
</feature>
<gene>
    <name evidence="12" type="ORF">SAMN05192573_12551</name>
</gene>
<comment type="similarity">
    <text evidence="2">Belongs to the TonB family.</text>
</comment>
<evidence type="ECO:0000259" key="11">
    <source>
        <dbReference type="PROSITE" id="PS52015"/>
    </source>
</evidence>
<dbReference type="NCBIfam" id="TIGR01352">
    <property type="entry name" value="tonB_Cterm"/>
    <property type="match status" value="1"/>
</dbReference>
<comment type="subcellular location">
    <subcellularLocation>
        <location evidence="1">Cell inner membrane</location>
        <topology evidence="1">Single-pass membrane protein</topology>
        <orientation evidence="1">Periplasmic side</orientation>
    </subcellularLocation>
</comment>
<dbReference type="GO" id="GO:0031992">
    <property type="term" value="F:energy transducer activity"/>
    <property type="evidence" value="ECO:0007669"/>
    <property type="project" value="TreeGrafter"/>
</dbReference>
<dbReference type="PANTHER" id="PTHR33446:SF2">
    <property type="entry name" value="PROTEIN TONB"/>
    <property type="match status" value="1"/>
</dbReference>
<keyword evidence="7" id="KW-0653">Protein transport</keyword>
<keyword evidence="4" id="KW-1003">Cell membrane</keyword>
<keyword evidence="6" id="KW-0812">Transmembrane</keyword>
<accession>A0A1G8M2J1</accession>
<evidence type="ECO:0000256" key="1">
    <source>
        <dbReference type="ARBA" id="ARBA00004383"/>
    </source>
</evidence>
<evidence type="ECO:0000256" key="3">
    <source>
        <dbReference type="ARBA" id="ARBA00022448"/>
    </source>
</evidence>
<proteinExistence type="inferred from homology"/>
<sequence>MKPLFTITLFLLITTGAYAQRQNVYFIKNNGKYVGIRDSADYIRVVREPDSASTLYNVFEFYANGTQKLIGKSSKINPPQFEGQCVTYYANGKKQSVISYKNGVKAGEDMEFYPNGRLYAQFSYPEDNKDRTADRSGNYLIIANKDSLGNDQVSEGNGYFKGYDNKFGYVEEEGPVKGGKRDGQWKGDFQDFKTTFTEIYDNGGLISGTATTKEGKVNTYLKSRGVPPQFKGGLERFGRFLSNNIKYPDDALRKGIEGTVVLSFVVEKDGTLTDIKVSKSVAPIIDDEAVRVLNNSPKWVPGTQFGVPVRVRYSVPVSFAIGR</sequence>
<dbReference type="Proteomes" id="UP000199705">
    <property type="component" value="Unassembled WGS sequence"/>
</dbReference>
<dbReference type="Gene3D" id="2.20.110.10">
    <property type="entry name" value="Histone H3 K4-specific methyltransferase SET7/9 N-terminal domain"/>
    <property type="match status" value="1"/>
</dbReference>
<evidence type="ECO:0000256" key="7">
    <source>
        <dbReference type="ARBA" id="ARBA00022927"/>
    </source>
</evidence>
<keyword evidence="9" id="KW-0472">Membrane</keyword>
<evidence type="ECO:0000256" key="10">
    <source>
        <dbReference type="SAM" id="SignalP"/>
    </source>
</evidence>
<evidence type="ECO:0000256" key="6">
    <source>
        <dbReference type="ARBA" id="ARBA00022692"/>
    </source>
</evidence>
<reference evidence="13" key="1">
    <citation type="submission" date="2016-10" db="EMBL/GenBank/DDBJ databases">
        <authorList>
            <person name="Varghese N."/>
            <person name="Submissions S."/>
        </authorList>
    </citation>
    <scope>NUCLEOTIDE SEQUENCE [LARGE SCALE GENOMIC DNA]</scope>
    <source>
        <strain evidence="13">Gh-67</strain>
    </source>
</reference>
<evidence type="ECO:0000256" key="2">
    <source>
        <dbReference type="ARBA" id="ARBA00006555"/>
    </source>
</evidence>
<dbReference type="GO" id="GO:0015031">
    <property type="term" value="P:protein transport"/>
    <property type="evidence" value="ECO:0007669"/>
    <property type="project" value="UniProtKB-KW"/>
</dbReference>
<feature type="domain" description="TonB C-terminal" evidence="11">
    <location>
        <begin position="232"/>
        <end position="323"/>
    </location>
</feature>
<dbReference type="InterPro" id="IPR006260">
    <property type="entry name" value="TonB/TolA_C"/>
</dbReference>
<evidence type="ECO:0000256" key="9">
    <source>
        <dbReference type="ARBA" id="ARBA00023136"/>
    </source>
</evidence>
<dbReference type="GO" id="GO:0098797">
    <property type="term" value="C:plasma membrane protein complex"/>
    <property type="evidence" value="ECO:0007669"/>
    <property type="project" value="TreeGrafter"/>
</dbReference>
<dbReference type="AlphaFoldDB" id="A0A1G8M2J1"/>
<dbReference type="EMBL" id="FNCG01000025">
    <property type="protein sequence ID" value="SDI62073.1"/>
    <property type="molecule type" value="Genomic_DNA"/>
</dbReference>
<evidence type="ECO:0000313" key="12">
    <source>
        <dbReference type="EMBL" id="SDI62073.1"/>
    </source>
</evidence>
<dbReference type="RefSeq" id="WP_091175723.1">
    <property type="nucleotide sequence ID" value="NZ_FNCG01000025.1"/>
</dbReference>
<dbReference type="SUPFAM" id="SSF74653">
    <property type="entry name" value="TolA/TonB C-terminal domain"/>
    <property type="match status" value="1"/>
</dbReference>
<dbReference type="Gene3D" id="3.30.1150.10">
    <property type="match status" value="1"/>
</dbReference>
<dbReference type="PANTHER" id="PTHR33446">
    <property type="entry name" value="PROTEIN TONB-RELATED"/>
    <property type="match status" value="1"/>
</dbReference>
<dbReference type="PROSITE" id="PS52015">
    <property type="entry name" value="TONB_CTD"/>
    <property type="match status" value="1"/>
</dbReference>
<keyword evidence="13" id="KW-1185">Reference proteome</keyword>
<keyword evidence="8" id="KW-1133">Transmembrane helix</keyword>
<evidence type="ECO:0000256" key="8">
    <source>
        <dbReference type="ARBA" id="ARBA00022989"/>
    </source>
</evidence>
<dbReference type="GO" id="GO:0055085">
    <property type="term" value="P:transmembrane transport"/>
    <property type="evidence" value="ECO:0007669"/>
    <property type="project" value="InterPro"/>
</dbReference>
<protein>
    <submittedName>
        <fullName evidence="12">TonB family C-terminal domain-containing protein</fullName>
    </submittedName>
</protein>
<organism evidence="12 13">
    <name type="scientific">Mucilaginibacter gossypii</name>
    <dbReference type="NCBI Taxonomy" id="551996"/>
    <lineage>
        <taxon>Bacteria</taxon>
        <taxon>Pseudomonadati</taxon>
        <taxon>Bacteroidota</taxon>
        <taxon>Sphingobacteriia</taxon>
        <taxon>Sphingobacteriales</taxon>
        <taxon>Sphingobacteriaceae</taxon>
        <taxon>Mucilaginibacter</taxon>
    </lineage>
</organism>
<dbReference type="InterPro" id="IPR051045">
    <property type="entry name" value="TonB-dependent_transducer"/>
</dbReference>
<dbReference type="SUPFAM" id="SSF82185">
    <property type="entry name" value="Histone H3 K4-specific methyltransferase SET7/9 N-terminal domain"/>
    <property type="match status" value="1"/>
</dbReference>
<keyword evidence="5" id="KW-0997">Cell inner membrane</keyword>
<evidence type="ECO:0000256" key="4">
    <source>
        <dbReference type="ARBA" id="ARBA00022475"/>
    </source>
</evidence>
<dbReference type="STRING" id="551996.SAMN05192573_12551"/>
<evidence type="ECO:0000313" key="13">
    <source>
        <dbReference type="Proteomes" id="UP000199705"/>
    </source>
</evidence>
<feature type="chain" id="PRO_5011461167" evidence="10">
    <location>
        <begin position="20"/>
        <end position="323"/>
    </location>
</feature>
<name>A0A1G8M2J1_9SPHI</name>
<keyword evidence="3" id="KW-0813">Transport</keyword>
<dbReference type="Pfam" id="PF03544">
    <property type="entry name" value="TonB_C"/>
    <property type="match status" value="1"/>
</dbReference>
<evidence type="ECO:0000256" key="5">
    <source>
        <dbReference type="ARBA" id="ARBA00022519"/>
    </source>
</evidence>
<keyword evidence="10" id="KW-0732">Signal</keyword>
<dbReference type="InterPro" id="IPR037682">
    <property type="entry name" value="TonB_C"/>
</dbReference>